<evidence type="ECO:0000313" key="3">
    <source>
        <dbReference type="EMBL" id="WEK53144.1"/>
    </source>
</evidence>
<dbReference type="HAMAP" id="MF_01448">
    <property type="entry name" value="UPF0473"/>
    <property type="match status" value="1"/>
</dbReference>
<dbReference type="PANTHER" id="PTHR40066">
    <property type="entry name" value="UPF0473 PROTEIN CBO2561/CLC_2432"/>
    <property type="match status" value="1"/>
</dbReference>
<evidence type="ECO:0000256" key="1">
    <source>
        <dbReference type="ARBA" id="ARBA00008439"/>
    </source>
</evidence>
<evidence type="ECO:0000313" key="4">
    <source>
        <dbReference type="Proteomes" id="UP001178662"/>
    </source>
</evidence>
<dbReference type="AlphaFoldDB" id="A0AA95ETW2"/>
<proteinExistence type="inferred from homology"/>
<dbReference type="Proteomes" id="UP001178662">
    <property type="component" value="Chromosome"/>
</dbReference>
<evidence type="ECO:0000256" key="2">
    <source>
        <dbReference type="HAMAP-Rule" id="MF_01448"/>
    </source>
</evidence>
<comment type="similarity">
    <text evidence="1 2">Belongs to the UPF0473 family.</text>
</comment>
<reference evidence="3" key="1">
    <citation type="submission" date="2023-03" db="EMBL/GenBank/DDBJ databases">
        <title>Andean soil-derived lignocellulolytic bacterial consortium as a source of novel taxa and putative plastic-active enzymes.</title>
        <authorList>
            <person name="Diaz-Garcia L."/>
            <person name="Chuvochina M."/>
            <person name="Feuerriegel G."/>
            <person name="Bunk B."/>
            <person name="Sproer C."/>
            <person name="Streit W.R."/>
            <person name="Rodriguez L.M."/>
            <person name="Overmann J."/>
            <person name="Jimenez D.J."/>
        </authorList>
    </citation>
    <scope>NUCLEOTIDE SEQUENCE</scope>
    <source>
        <strain evidence="3">MAG 2441</strain>
    </source>
</reference>
<dbReference type="Pfam" id="PF06949">
    <property type="entry name" value="DUF1292"/>
    <property type="match status" value="1"/>
</dbReference>
<protein>
    <recommendedName>
        <fullName evidence="2">UPF0473 protein P0Y55_11115</fullName>
    </recommendedName>
</protein>
<name>A0AA95ETW2_9BACL</name>
<keyword evidence="4" id="KW-1185">Reference proteome</keyword>
<accession>A0AA95ETW2</accession>
<dbReference type="EMBL" id="CP119317">
    <property type="protein sequence ID" value="WEK53144.1"/>
    <property type="molecule type" value="Genomic_DNA"/>
</dbReference>
<organism evidence="3 4">
    <name type="scientific">Candidatus Cohnella colombiensis</name>
    <dbReference type="NCBI Taxonomy" id="3121368"/>
    <lineage>
        <taxon>Bacteria</taxon>
        <taxon>Bacillati</taxon>
        <taxon>Bacillota</taxon>
        <taxon>Bacilli</taxon>
        <taxon>Bacillales</taxon>
        <taxon>Paenibacillaceae</taxon>
        <taxon>Cohnella</taxon>
    </lineage>
</organism>
<dbReference type="InterPro" id="IPR009711">
    <property type="entry name" value="UPF0473"/>
</dbReference>
<sequence length="103" mass="12101">MSNDEQYDEIELIRIPNEEGGEDEFEVLMRIEPNDGSDRKYILLIPTDGDENEEEPEVFPFRYEEDEDGIHLSLLEDPEEWELVQETFDTLNGDFDDVEGEEV</sequence>
<dbReference type="PANTHER" id="PTHR40066:SF1">
    <property type="entry name" value="UPF0473 PROTEIN CBO2561_CLC_2432"/>
    <property type="match status" value="1"/>
</dbReference>
<gene>
    <name evidence="3" type="ORF">P0Y55_11115</name>
</gene>